<reference evidence="3 4" key="1">
    <citation type="submission" date="2019-04" db="EMBL/GenBank/DDBJ databases">
        <title>Psychroflexus halotolerans sp. nov., isolated from a marine solar saltern.</title>
        <authorList>
            <person name="Feng X."/>
        </authorList>
    </citation>
    <scope>NUCLEOTIDE SEQUENCE [LARGE SCALE GENOMIC DNA]</scope>
    <source>
        <strain evidence="3 4">WDS2C27</strain>
    </source>
</reference>
<organism evidence="3 4">
    <name type="scientific">Mesohalobacter halotolerans</name>
    <dbReference type="NCBI Taxonomy" id="1883405"/>
    <lineage>
        <taxon>Bacteria</taxon>
        <taxon>Pseudomonadati</taxon>
        <taxon>Bacteroidota</taxon>
        <taxon>Flavobacteriia</taxon>
        <taxon>Flavobacteriales</taxon>
        <taxon>Flavobacteriaceae</taxon>
        <taxon>Mesohalobacter</taxon>
    </lineage>
</organism>
<evidence type="ECO:0000256" key="1">
    <source>
        <dbReference type="PROSITE-ProRule" id="PRU00339"/>
    </source>
</evidence>
<keyword evidence="1" id="KW-0802">TPR repeat</keyword>
<feature type="compositionally biased region" description="Polar residues" evidence="2">
    <location>
        <begin position="423"/>
        <end position="438"/>
    </location>
</feature>
<evidence type="ECO:0000313" key="3">
    <source>
        <dbReference type="EMBL" id="TKS57694.1"/>
    </source>
</evidence>
<sequence>MNTYYNTIYHGNLAVENGIQTVVAEYPENYWHILPVERMQEKPPTTDIFEPDAQKTEAKNPDFKRAEKKATKAIQKHSMYIEGEEYNYQIDEAFILLGKARYYSHRYIQAKDAFRYVLNHYPESTGIVEAKIWSEKVNMRLKYYELALKNLLKIRSEYPELSEEEQTHLNSILAEAHILNDNYNKAIGPLNQAIFYAKDNNKKGRFLYIKAQLFDGLNQVDSANYTYQKVIELNRKSPRDYMIHAKLEQLKNIDLDTVSYAYMKTQYGELIENRENRPFLDFIYFDFAEYHNQLDSIDLAIDYYNQSLRRQPEDKYLYSRDYLRLAKIYFDQNNYKTAGAYYDSTLTHIDKSKREYRIIAKKRKSLDDVIKYEGIADEKDSIINLVEMNKEERLTYFKDHIETLKEEAKSVFAQQSASQKALNSSNKGFKGANMNTRSRLGASNAGKSNTGTSGAASFYFYNSNQAQRGLLSFKQTWGDIELTDNWKYGGKTNASSKTEESEKEKDPFANDPKYQPETYISQIPSEKNIIDSLWVDRNFAYYQLGVIYKEKFKEYELSKNRFEDLLKSNPEDRLILPSIYNLYLIAEAQGDNVAKNKWKNKILTEHPESEYAALLLNPQKFKDSKNNPLNIYNKLYKAYENQEYEYVIQQADQYAKQLIGRPITPKFELLRAFAVAKVDGVEAYKKALNYVALTYPQSDEGKYALGRYNELKQNVRGQKFKPDTDQDSYKLVYYFEDRDRQKSFETELETAFETLDYDFKITDEVYTKRKSFKVIHGLSSLLGAQGLAEILIKEGELSKDFNYFAISNENYSIVQIHKNLDQYLKHLNQ</sequence>
<dbReference type="EMBL" id="SWMU01000001">
    <property type="protein sequence ID" value="TKS57694.1"/>
    <property type="molecule type" value="Genomic_DNA"/>
</dbReference>
<accession>A0A4U5TVQ6</accession>
<evidence type="ECO:0000256" key="2">
    <source>
        <dbReference type="SAM" id="MobiDB-lite"/>
    </source>
</evidence>
<feature type="region of interest" description="Disordered" evidence="2">
    <location>
        <begin position="43"/>
        <end position="66"/>
    </location>
</feature>
<dbReference type="SUPFAM" id="SSF48452">
    <property type="entry name" value="TPR-like"/>
    <property type="match status" value="2"/>
</dbReference>
<dbReference type="Proteomes" id="UP000306552">
    <property type="component" value="Unassembled WGS sequence"/>
</dbReference>
<dbReference type="Gene3D" id="1.25.40.10">
    <property type="entry name" value="Tetratricopeptide repeat domain"/>
    <property type="match status" value="3"/>
</dbReference>
<feature type="region of interest" description="Disordered" evidence="2">
    <location>
        <begin position="423"/>
        <end position="449"/>
    </location>
</feature>
<name>A0A4U5TVQ6_9FLAO</name>
<protein>
    <recommendedName>
        <fullName evidence="5">Tetratricopeptide repeat protein</fullName>
    </recommendedName>
</protein>
<dbReference type="InterPro" id="IPR011990">
    <property type="entry name" value="TPR-like_helical_dom_sf"/>
</dbReference>
<comment type="caution">
    <text evidence="3">The sequence shown here is derived from an EMBL/GenBank/DDBJ whole genome shotgun (WGS) entry which is preliminary data.</text>
</comment>
<dbReference type="SMART" id="SM00028">
    <property type="entry name" value="TPR"/>
    <property type="match status" value="6"/>
</dbReference>
<gene>
    <name evidence="3" type="ORF">FCN74_02120</name>
</gene>
<feature type="repeat" description="TPR" evidence="1">
    <location>
        <begin position="281"/>
        <end position="314"/>
    </location>
</feature>
<dbReference type="OrthoDB" id="1522549at2"/>
<evidence type="ECO:0000313" key="4">
    <source>
        <dbReference type="Proteomes" id="UP000306552"/>
    </source>
</evidence>
<dbReference type="PROSITE" id="PS50005">
    <property type="entry name" value="TPR"/>
    <property type="match status" value="1"/>
</dbReference>
<dbReference type="AlphaFoldDB" id="A0A4U5TVQ6"/>
<keyword evidence="4" id="KW-1185">Reference proteome</keyword>
<evidence type="ECO:0008006" key="5">
    <source>
        <dbReference type="Google" id="ProtNLM"/>
    </source>
</evidence>
<feature type="compositionally biased region" description="Basic and acidic residues" evidence="2">
    <location>
        <begin position="497"/>
        <end position="508"/>
    </location>
</feature>
<feature type="compositionally biased region" description="Basic and acidic residues" evidence="2">
    <location>
        <begin position="52"/>
        <end position="66"/>
    </location>
</feature>
<dbReference type="InterPro" id="IPR019734">
    <property type="entry name" value="TPR_rpt"/>
</dbReference>
<proteinExistence type="predicted"/>
<feature type="region of interest" description="Disordered" evidence="2">
    <location>
        <begin position="491"/>
        <end position="516"/>
    </location>
</feature>